<proteinExistence type="inferred from homology"/>
<dbReference type="CDD" id="cd03214">
    <property type="entry name" value="ABC_Iron-Siderophores_B12_Hemin"/>
    <property type="match status" value="1"/>
</dbReference>
<name>A0A1X7E316_9BACT</name>
<dbReference type="AlphaFoldDB" id="A0A1X7E316"/>
<dbReference type="InterPro" id="IPR003439">
    <property type="entry name" value="ABC_transporter-like_ATP-bd"/>
</dbReference>
<evidence type="ECO:0000256" key="3">
    <source>
        <dbReference type="ARBA" id="ARBA00022741"/>
    </source>
</evidence>
<dbReference type="InterPro" id="IPR050153">
    <property type="entry name" value="Metal_Ion_Import_ABC"/>
</dbReference>
<protein>
    <submittedName>
        <fullName evidence="6">Iron complex transport system ATP-binding protein</fullName>
    </submittedName>
</protein>
<accession>A0A1X7E316</accession>
<dbReference type="FunFam" id="3.40.50.300:FF:000134">
    <property type="entry name" value="Iron-enterobactin ABC transporter ATP-binding protein"/>
    <property type="match status" value="1"/>
</dbReference>
<dbReference type="PROSITE" id="PS50893">
    <property type="entry name" value="ABC_TRANSPORTER_2"/>
    <property type="match status" value="1"/>
</dbReference>
<evidence type="ECO:0000256" key="1">
    <source>
        <dbReference type="ARBA" id="ARBA00005417"/>
    </source>
</evidence>
<dbReference type="PANTHER" id="PTHR42734">
    <property type="entry name" value="METAL TRANSPORT SYSTEM ATP-BINDING PROTEIN TM_0124-RELATED"/>
    <property type="match status" value="1"/>
</dbReference>
<dbReference type="InterPro" id="IPR003593">
    <property type="entry name" value="AAA+_ATPase"/>
</dbReference>
<keyword evidence="7" id="KW-1185">Reference proteome</keyword>
<dbReference type="GO" id="GO:0005524">
    <property type="term" value="F:ATP binding"/>
    <property type="evidence" value="ECO:0007669"/>
    <property type="project" value="UniProtKB-KW"/>
</dbReference>
<dbReference type="SMART" id="SM00382">
    <property type="entry name" value="AAA"/>
    <property type="match status" value="1"/>
</dbReference>
<evidence type="ECO:0000256" key="4">
    <source>
        <dbReference type="ARBA" id="ARBA00022840"/>
    </source>
</evidence>
<sequence length="275" mass="30478">MINLKVNGLNFSYSGTPILEGINFCVDKGELLAILGPNGAGKTTLLKCLNGIHTPKQGFVLVNERDVFKLSSDDIAKLIGYVPQRVESARLSVFDAVLMGRKPHIKWRVRDHDICIVDAALKRLSLTHLALRYIDRLSGGELQKVSIARALVQEPEVLLLDEPTSSLDLKNQLEILRTVRGIVKGHNVSAIMTMHDLNTALRYADKFIFLKAGVIHSCGAKECVTPEVIEAVYGVPVEIEQRNGCPVIHPIEDLDAVDHSHTHDHNHKTETIHNQ</sequence>
<evidence type="ECO:0000313" key="6">
    <source>
        <dbReference type="EMBL" id="SMF26251.1"/>
    </source>
</evidence>
<comment type="similarity">
    <text evidence="1">Belongs to the ABC transporter superfamily.</text>
</comment>
<dbReference type="Pfam" id="PF00005">
    <property type="entry name" value="ABC_tran"/>
    <property type="match status" value="1"/>
</dbReference>
<evidence type="ECO:0000259" key="5">
    <source>
        <dbReference type="PROSITE" id="PS50893"/>
    </source>
</evidence>
<reference evidence="7" key="1">
    <citation type="submission" date="2017-04" db="EMBL/GenBank/DDBJ databases">
        <authorList>
            <person name="Varghese N."/>
            <person name="Submissions S."/>
        </authorList>
    </citation>
    <scope>NUCLEOTIDE SEQUENCE [LARGE SCALE GENOMIC DNA]</scope>
    <source>
        <strain evidence="7">K3S</strain>
    </source>
</reference>
<gene>
    <name evidence="6" type="ORF">SAMN06295933_2552</name>
</gene>
<feature type="domain" description="ABC transporter" evidence="5">
    <location>
        <begin position="4"/>
        <end position="237"/>
    </location>
</feature>
<dbReference type="Gene3D" id="3.40.50.300">
    <property type="entry name" value="P-loop containing nucleotide triphosphate hydrolases"/>
    <property type="match status" value="1"/>
</dbReference>
<evidence type="ECO:0000313" key="7">
    <source>
        <dbReference type="Proteomes" id="UP000192906"/>
    </source>
</evidence>
<keyword evidence="4 6" id="KW-0067">ATP-binding</keyword>
<dbReference type="PROSITE" id="PS00211">
    <property type="entry name" value="ABC_TRANSPORTER_1"/>
    <property type="match status" value="1"/>
</dbReference>
<dbReference type="PANTHER" id="PTHR42734:SF6">
    <property type="entry name" value="MOLYBDATE IMPORT ATP-BINDING PROTEIN MOLC"/>
    <property type="match status" value="1"/>
</dbReference>
<dbReference type="STRING" id="1519643.SAMN06295933_2552"/>
<organism evidence="6 7">
    <name type="scientific">Desulfovibrio gilichinskyi</name>
    <dbReference type="NCBI Taxonomy" id="1519643"/>
    <lineage>
        <taxon>Bacteria</taxon>
        <taxon>Pseudomonadati</taxon>
        <taxon>Thermodesulfobacteriota</taxon>
        <taxon>Desulfovibrionia</taxon>
        <taxon>Desulfovibrionales</taxon>
        <taxon>Desulfovibrionaceae</taxon>
        <taxon>Desulfovibrio</taxon>
    </lineage>
</organism>
<dbReference type="EMBL" id="FWZU01000004">
    <property type="protein sequence ID" value="SMF26251.1"/>
    <property type="molecule type" value="Genomic_DNA"/>
</dbReference>
<dbReference type="Proteomes" id="UP000192906">
    <property type="component" value="Unassembled WGS sequence"/>
</dbReference>
<dbReference type="InterPro" id="IPR017871">
    <property type="entry name" value="ABC_transporter-like_CS"/>
</dbReference>
<dbReference type="InterPro" id="IPR027417">
    <property type="entry name" value="P-loop_NTPase"/>
</dbReference>
<dbReference type="GO" id="GO:0016887">
    <property type="term" value="F:ATP hydrolysis activity"/>
    <property type="evidence" value="ECO:0007669"/>
    <property type="project" value="InterPro"/>
</dbReference>
<keyword evidence="3" id="KW-0547">Nucleotide-binding</keyword>
<keyword evidence="2" id="KW-0813">Transport</keyword>
<dbReference type="SUPFAM" id="SSF52540">
    <property type="entry name" value="P-loop containing nucleoside triphosphate hydrolases"/>
    <property type="match status" value="1"/>
</dbReference>
<evidence type="ECO:0000256" key="2">
    <source>
        <dbReference type="ARBA" id="ARBA00022448"/>
    </source>
</evidence>